<sequence>MSVPHDCGPIRNLCAFVEPFFLFTGGWFLFYVARIKHDIKSCITR</sequence>
<keyword evidence="1" id="KW-0812">Transmembrane</keyword>
<dbReference type="AlphaFoldDB" id="A0A0A8UQ72"/>
<feature type="transmembrane region" description="Helical" evidence="1">
    <location>
        <begin position="12"/>
        <end position="33"/>
    </location>
</feature>
<evidence type="ECO:0000313" key="3">
    <source>
        <dbReference type="Proteomes" id="UP000032803"/>
    </source>
</evidence>
<dbReference type="EMBL" id="LN681225">
    <property type="protein sequence ID" value="CEK09227.1"/>
    <property type="molecule type" value="Genomic_DNA"/>
</dbReference>
<keyword evidence="1" id="KW-1133">Transmembrane helix</keyword>
<dbReference type="HOGENOM" id="CLU_3201500_0_0_6"/>
<evidence type="ECO:0000313" key="2">
    <source>
        <dbReference type="EMBL" id="CEK09227.1"/>
    </source>
</evidence>
<protein>
    <submittedName>
        <fullName evidence="2">Uncharacterized protein</fullName>
    </submittedName>
</protein>
<dbReference type="KEGG" id="lha:LHA_0108"/>
<proteinExistence type="predicted"/>
<dbReference type="Proteomes" id="UP000032803">
    <property type="component" value="Chromosome I"/>
</dbReference>
<accession>A0A0A8UQ72</accession>
<keyword evidence="3" id="KW-1185">Reference proteome</keyword>
<evidence type="ECO:0000256" key="1">
    <source>
        <dbReference type="SAM" id="Phobius"/>
    </source>
</evidence>
<keyword evidence="1" id="KW-0472">Membrane</keyword>
<reference evidence="3" key="1">
    <citation type="submission" date="2014-09" db="EMBL/GenBank/DDBJ databases">
        <authorList>
            <person name="Gomez-Valero L."/>
        </authorList>
    </citation>
    <scope>NUCLEOTIDE SEQUENCE [LARGE SCALE GENOMIC DNA]</scope>
    <source>
        <strain evidence="3">ATCC35250</strain>
    </source>
</reference>
<name>A0A0A8UQ72_LEGHA</name>
<organism evidence="2 3">
    <name type="scientific">Legionella hackeliae</name>
    <dbReference type="NCBI Taxonomy" id="449"/>
    <lineage>
        <taxon>Bacteria</taxon>
        <taxon>Pseudomonadati</taxon>
        <taxon>Pseudomonadota</taxon>
        <taxon>Gammaproteobacteria</taxon>
        <taxon>Legionellales</taxon>
        <taxon>Legionellaceae</taxon>
        <taxon>Legionella</taxon>
    </lineage>
</organism>
<gene>
    <name evidence="2" type="ORF">LHA_0108</name>
</gene>